<reference evidence="10" key="1">
    <citation type="journal article" date="2017" name="Plant J.">
        <title>The pomegranate (Punica granatum L.) genome and the genomics of punicalagin biosynthesis.</title>
        <authorList>
            <person name="Qin G."/>
            <person name="Xu C."/>
            <person name="Ming R."/>
            <person name="Tang H."/>
            <person name="Guyot R."/>
            <person name="Kramer E.M."/>
            <person name="Hu Y."/>
            <person name="Yi X."/>
            <person name="Qi Y."/>
            <person name="Xu X."/>
            <person name="Gao Z."/>
            <person name="Pan H."/>
            <person name="Jian J."/>
            <person name="Tian Y."/>
            <person name="Yue Z."/>
            <person name="Xu Y."/>
        </authorList>
    </citation>
    <scope>NUCLEOTIDE SEQUENCE [LARGE SCALE GENOMIC DNA]</scope>
    <source>
        <strain evidence="10">cv. Dabenzi</strain>
    </source>
</reference>
<comment type="caution">
    <text evidence="9">The sequence shown here is derived from an EMBL/GenBank/DDBJ whole genome shotgun (WGS) entry which is preliminary data.</text>
</comment>
<feature type="coiled-coil region" evidence="5">
    <location>
        <begin position="573"/>
        <end position="674"/>
    </location>
</feature>
<dbReference type="EMBL" id="MTKT01005370">
    <property type="protein sequence ID" value="OWM67829.1"/>
    <property type="molecule type" value="Genomic_DNA"/>
</dbReference>
<evidence type="ECO:0000256" key="1">
    <source>
        <dbReference type="ARBA" id="ARBA00004167"/>
    </source>
</evidence>
<feature type="region of interest" description="Disordered" evidence="6">
    <location>
        <begin position="227"/>
        <end position="246"/>
    </location>
</feature>
<gene>
    <name evidence="9" type="ORF">CDL15_Pgr010767</name>
</gene>
<feature type="domain" description="GTD-binding" evidence="8">
    <location>
        <begin position="567"/>
        <end position="665"/>
    </location>
</feature>
<evidence type="ECO:0000256" key="4">
    <source>
        <dbReference type="ARBA" id="ARBA00023136"/>
    </source>
</evidence>
<dbReference type="AlphaFoldDB" id="A0A218W5P1"/>
<feature type="region of interest" description="Disordered" evidence="6">
    <location>
        <begin position="172"/>
        <end position="191"/>
    </location>
</feature>
<feature type="transmembrane region" description="Helical" evidence="7">
    <location>
        <begin position="20"/>
        <end position="45"/>
    </location>
</feature>
<keyword evidence="4 7" id="KW-0472">Membrane</keyword>
<dbReference type="Proteomes" id="UP000197138">
    <property type="component" value="Unassembled WGS sequence"/>
</dbReference>
<evidence type="ECO:0000313" key="10">
    <source>
        <dbReference type="Proteomes" id="UP000197138"/>
    </source>
</evidence>
<dbReference type="GO" id="GO:0016020">
    <property type="term" value="C:membrane"/>
    <property type="evidence" value="ECO:0007669"/>
    <property type="project" value="UniProtKB-SubCell"/>
</dbReference>
<dbReference type="PROSITE" id="PS51775">
    <property type="entry name" value="GTD_BINDING"/>
    <property type="match status" value="1"/>
</dbReference>
<keyword evidence="3 7" id="KW-1133">Transmembrane helix</keyword>
<feature type="region of interest" description="Disordered" evidence="6">
    <location>
        <begin position="682"/>
        <end position="703"/>
    </location>
</feature>
<dbReference type="GO" id="GO:0080115">
    <property type="term" value="F:myosin XI tail binding"/>
    <property type="evidence" value="ECO:0007669"/>
    <property type="project" value="UniProtKB-ARBA"/>
</dbReference>
<proteinExistence type="predicted"/>
<evidence type="ECO:0000259" key="8">
    <source>
        <dbReference type="PROSITE" id="PS51775"/>
    </source>
</evidence>
<feature type="compositionally biased region" description="Low complexity" evidence="6">
    <location>
        <begin position="236"/>
        <end position="245"/>
    </location>
</feature>
<sequence>MAANKFATMLHRNTNKITLILIYAVLEWALIVLLLLNSLFSYLILRFADCFGLDRPCPWCSRLDHLFDSRRTTPLRDLFCHRHASEISRLGFCSSHRRLAELPDLCEDCLSSLSPDKNGGDPVPCENGELDSLKCSCCGSSVERELLRCTPQEDHRLSCTKEEDIIADQCRSDAPVGDHQDDNQGEEEFGEFKAAEPCVVREYPVAAEEDEKVVLVMEKKEEEGEDYNVFEVGKDSSSSSSSSSSDHQTVLLLLQDDSRKEGSVEASLGRHLEFFIGGNDCELIPVEWTDSPVNSKSYPRLSTIMEEDQGDCSGYEDVIMDFCPTSVQEPNPGVQKNSSSGNEFEVLDAVEQTEVQAEKEQTEILENVSEEVRGSSSEEGDAQLAAAPNADTTEETSLVEGERGTPEDNEGVQEECASQNDEVEPEVSIGTEIPDQEQINVDEIHDEETLSWDLCREGDEAPSTSNDFLHTADFDNHDGDVVRSEGETLEFRSISIEMSSEASNHKLDAELTNENEDERIPDTPNSMDSLHQLHERLLLLEKRESDSIEESLDGSVMSDIEGDEGTLTVEKLKSSLKADRKALHALYTELEEERSASAVAASQTMAMINRLQEEKAAMQMEALQYQRMMEEQAEYDQEALQLLNDLMVKRERENQELEKELEVYRRKVEEYEAKEKKKAMMVVPRNSKDSSDSCSNEEESDGLSIDLNEEIKGGEDAINGHENTPSEAIWYLEDSLVNFEEERASILKQLKSLEEKILSVNGEEEEERHYKENGNGHVKTCDSNGEVNGPGNGHCKMNGDKHSHLHARFTCPKAKRLLPLFDAIGDETHEDWLQKTPADHFEVEDGKIAVIEEEVDHIYERLQVLEADREFLKHCIASLRKGDKGLELLGEILQHLRDLRCAELHGRNIMIGDGIMHY</sequence>
<dbReference type="InterPro" id="IPR007656">
    <property type="entry name" value="GTD-bd"/>
</dbReference>
<evidence type="ECO:0000313" key="9">
    <source>
        <dbReference type="EMBL" id="OWM67829.1"/>
    </source>
</evidence>
<dbReference type="Pfam" id="PF04576">
    <property type="entry name" value="Zein-binding"/>
    <property type="match status" value="1"/>
</dbReference>
<dbReference type="PANTHER" id="PTHR31448">
    <property type="entry name" value="MYOSIN-BINDING PROTEIN 2"/>
    <property type="match status" value="1"/>
</dbReference>
<accession>A0A218W5P1</accession>
<keyword evidence="5" id="KW-0175">Coiled coil</keyword>
<protein>
    <recommendedName>
        <fullName evidence="8">GTD-binding domain-containing protein</fullName>
    </recommendedName>
</protein>
<evidence type="ECO:0000256" key="7">
    <source>
        <dbReference type="SAM" id="Phobius"/>
    </source>
</evidence>
<comment type="subcellular location">
    <subcellularLocation>
        <location evidence="1">Membrane</location>
        <topology evidence="1">Single-pass membrane protein</topology>
    </subcellularLocation>
</comment>
<keyword evidence="2 7" id="KW-0812">Transmembrane</keyword>
<organism evidence="9 10">
    <name type="scientific">Punica granatum</name>
    <name type="common">Pomegranate</name>
    <dbReference type="NCBI Taxonomy" id="22663"/>
    <lineage>
        <taxon>Eukaryota</taxon>
        <taxon>Viridiplantae</taxon>
        <taxon>Streptophyta</taxon>
        <taxon>Embryophyta</taxon>
        <taxon>Tracheophyta</taxon>
        <taxon>Spermatophyta</taxon>
        <taxon>Magnoliopsida</taxon>
        <taxon>eudicotyledons</taxon>
        <taxon>Gunneridae</taxon>
        <taxon>Pentapetalae</taxon>
        <taxon>rosids</taxon>
        <taxon>malvids</taxon>
        <taxon>Myrtales</taxon>
        <taxon>Lythraceae</taxon>
        <taxon>Punica</taxon>
    </lineage>
</organism>
<dbReference type="InterPro" id="IPR039306">
    <property type="entry name" value="MYOB"/>
</dbReference>
<evidence type="ECO:0000256" key="5">
    <source>
        <dbReference type="SAM" id="Coils"/>
    </source>
</evidence>
<dbReference type="PANTHER" id="PTHR31448:SF3">
    <property type="entry name" value="MYOSIN-BINDING PROTEIN 2"/>
    <property type="match status" value="1"/>
</dbReference>
<evidence type="ECO:0000256" key="3">
    <source>
        <dbReference type="ARBA" id="ARBA00022989"/>
    </source>
</evidence>
<name>A0A218W5P1_PUNGR</name>
<feature type="region of interest" description="Disordered" evidence="6">
    <location>
        <begin position="365"/>
        <end position="426"/>
    </location>
</feature>
<evidence type="ECO:0000256" key="2">
    <source>
        <dbReference type="ARBA" id="ARBA00022692"/>
    </source>
</evidence>
<evidence type="ECO:0000256" key="6">
    <source>
        <dbReference type="SAM" id="MobiDB-lite"/>
    </source>
</evidence>